<keyword evidence="1" id="KW-0732">Signal</keyword>
<feature type="non-terminal residue" evidence="2">
    <location>
        <position position="54"/>
    </location>
</feature>
<name>A0A8X6IR02_9ARAC</name>
<evidence type="ECO:0000256" key="1">
    <source>
        <dbReference type="SAM" id="SignalP"/>
    </source>
</evidence>
<accession>A0A8X6IR02</accession>
<reference evidence="2" key="1">
    <citation type="submission" date="2020-08" db="EMBL/GenBank/DDBJ databases">
        <title>Multicomponent nature underlies the extraordinary mechanical properties of spider dragline silk.</title>
        <authorList>
            <person name="Kono N."/>
            <person name="Nakamura H."/>
            <person name="Mori M."/>
            <person name="Yoshida Y."/>
            <person name="Ohtoshi R."/>
            <person name="Malay A.D."/>
            <person name="Moran D.A.P."/>
            <person name="Tomita M."/>
            <person name="Numata K."/>
            <person name="Arakawa K."/>
        </authorList>
    </citation>
    <scope>NUCLEOTIDE SEQUENCE</scope>
</reference>
<sequence length="54" mass="6169">MEKAFLLSLFALCILYPVSTSKLKIVKNGYEDILIALDPKTLPQDRIKIVTYLQ</sequence>
<gene>
    <name evidence="2" type="ORF">TNIN_427791</name>
</gene>
<proteinExistence type="predicted"/>
<dbReference type="AlphaFoldDB" id="A0A8X6IR02"/>
<dbReference type="EMBL" id="BMAV01027054">
    <property type="protein sequence ID" value="GFS55812.1"/>
    <property type="molecule type" value="Genomic_DNA"/>
</dbReference>
<feature type="signal peptide" evidence="1">
    <location>
        <begin position="1"/>
        <end position="20"/>
    </location>
</feature>
<feature type="chain" id="PRO_5036481291" evidence="1">
    <location>
        <begin position="21"/>
        <end position="54"/>
    </location>
</feature>
<organism evidence="2 3">
    <name type="scientific">Trichonephila inaurata madagascariensis</name>
    <dbReference type="NCBI Taxonomy" id="2747483"/>
    <lineage>
        <taxon>Eukaryota</taxon>
        <taxon>Metazoa</taxon>
        <taxon>Ecdysozoa</taxon>
        <taxon>Arthropoda</taxon>
        <taxon>Chelicerata</taxon>
        <taxon>Arachnida</taxon>
        <taxon>Araneae</taxon>
        <taxon>Araneomorphae</taxon>
        <taxon>Entelegynae</taxon>
        <taxon>Araneoidea</taxon>
        <taxon>Nephilidae</taxon>
        <taxon>Trichonephila</taxon>
        <taxon>Trichonephila inaurata</taxon>
    </lineage>
</organism>
<keyword evidence="3" id="KW-1185">Reference proteome</keyword>
<comment type="caution">
    <text evidence="2">The sequence shown here is derived from an EMBL/GenBank/DDBJ whole genome shotgun (WGS) entry which is preliminary data.</text>
</comment>
<dbReference type="OrthoDB" id="687730at2759"/>
<protein>
    <submittedName>
        <fullName evidence="2">Uncharacterized protein</fullName>
    </submittedName>
</protein>
<evidence type="ECO:0000313" key="2">
    <source>
        <dbReference type="EMBL" id="GFS55812.1"/>
    </source>
</evidence>
<evidence type="ECO:0000313" key="3">
    <source>
        <dbReference type="Proteomes" id="UP000886998"/>
    </source>
</evidence>
<dbReference type="Proteomes" id="UP000886998">
    <property type="component" value="Unassembled WGS sequence"/>
</dbReference>